<dbReference type="InParanoid" id="A0A1Z5KKB2"/>
<evidence type="ECO:0000313" key="1">
    <source>
        <dbReference type="EMBL" id="GAX26358.1"/>
    </source>
</evidence>
<protein>
    <submittedName>
        <fullName evidence="1">Uncharacterized protein</fullName>
    </submittedName>
</protein>
<dbReference type="Proteomes" id="UP000198406">
    <property type="component" value="Unassembled WGS sequence"/>
</dbReference>
<organism evidence="1 2">
    <name type="scientific">Fistulifera solaris</name>
    <name type="common">Oleaginous diatom</name>
    <dbReference type="NCBI Taxonomy" id="1519565"/>
    <lineage>
        <taxon>Eukaryota</taxon>
        <taxon>Sar</taxon>
        <taxon>Stramenopiles</taxon>
        <taxon>Ochrophyta</taxon>
        <taxon>Bacillariophyta</taxon>
        <taxon>Bacillariophyceae</taxon>
        <taxon>Bacillariophycidae</taxon>
        <taxon>Naviculales</taxon>
        <taxon>Naviculaceae</taxon>
        <taxon>Fistulifera</taxon>
    </lineage>
</organism>
<reference evidence="1 2" key="1">
    <citation type="journal article" date="2015" name="Plant Cell">
        <title>Oil accumulation by the oleaginous diatom Fistulifera solaris as revealed by the genome and transcriptome.</title>
        <authorList>
            <person name="Tanaka T."/>
            <person name="Maeda Y."/>
            <person name="Veluchamy A."/>
            <person name="Tanaka M."/>
            <person name="Abida H."/>
            <person name="Marechal E."/>
            <person name="Bowler C."/>
            <person name="Muto M."/>
            <person name="Sunaga Y."/>
            <person name="Tanaka M."/>
            <person name="Yoshino T."/>
            <person name="Taniguchi T."/>
            <person name="Fukuda Y."/>
            <person name="Nemoto M."/>
            <person name="Matsumoto M."/>
            <person name="Wong P.S."/>
            <person name="Aburatani S."/>
            <person name="Fujibuchi W."/>
        </authorList>
    </citation>
    <scope>NUCLEOTIDE SEQUENCE [LARGE SCALE GENOMIC DNA]</scope>
    <source>
        <strain evidence="1 2">JPCC DA0580</strain>
    </source>
</reference>
<keyword evidence="2" id="KW-1185">Reference proteome</keyword>
<dbReference type="EMBL" id="BDSP01000240">
    <property type="protein sequence ID" value="GAX26358.1"/>
    <property type="molecule type" value="Genomic_DNA"/>
</dbReference>
<name>A0A1Z5KKB2_FISSO</name>
<comment type="caution">
    <text evidence="1">The sequence shown here is derived from an EMBL/GenBank/DDBJ whole genome shotgun (WGS) entry which is preliminary data.</text>
</comment>
<evidence type="ECO:0000313" key="2">
    <source>
        <dbReference type="Proteomes" id="UP000198406"/>
    </source>
</evidence>
<accession>A0A1Z5KKB2</accession>
<dbReference type="AlphaFoldDB" id="A0A1Z5KKB2"/>
<gene>
    <name evidence="1" type="ORF">FisN_16Lu208</name>
</gene>
<proteinExistence type="predicted"/>
<sequence length="168" mass="19082">MSLDEFNWKEMHHHCLFWRGNETVIVIGDEAHKRHPERNVCFDLYHAGKRRKVVGCIFGNDDEKIAETLAFFLSLKDGGKNGARLEIDLDMSNSSFCMSALKPEHLAQMLDANPTRQYRLQAGIWTPEQTAILGSRPYPLHLTLTRSGFGEGSGFRFKDGGAASQQRW</sequence>